<dbReference type="RefSeq" id="WP_002525672.1">
    <property type="nucleotide sequence ID" value="NZ_AP019664.1"/>
</dbReference>
<reference evidence="2 3" key="1">
    <citation type="submission" date="2017-02" db="EMBL/GenBank/DDBJ databases">
        <title>Prevalence of linear plasmids in Propionibacterium acnes isolates obtained from cancerous prostatic tissue.</title>
        <authorList>
            <person name="Davidsson S."/>
            <person name="Bruggemann H."/>
        </authorList>
    </citation>
    <scope>NUCLEOTIDE SEQUENCE [LARGE SCALE GENOMIC DNA]</scope>
    <source>
        <strain evidence="2 3">09-9</strain>
    </source>
</reference>
<evidence type="ECO:0000313" key="3">
    <source>
        <dbReference type="Proteomes" id="UP000223982"/>
    </source>
</evidence>
<evidence type="ECO:0000313" key="1">
    <source>
        <dbReference type="EMBL" id="AXM07692.1"/>
    </source>
</evidence>
<evidence type="ECO:0000313" key="2">
    <source>
        <dbReference type="EMBL" id="PHJ26875.1"/>
    </source>
</evidence>
<evidence type="ECO:0000313" key="4">
    <source>
        <dbReference type="Proteomes" id="UP000256621"/>
    </source>
</evidence>
<dbReference type="Proteomes" id="UP000256621">
    <property type="component" value="Chromosome"/>
</dbReference>
<dbReference type="Proteomes" id="UP000223982">
    <property type="component" value="Unassembled WGS sequence"/>
</dbReference>
<reference evidence="1 4" key="2">
    <citation type="submission" date="2018-08" db="EMBL/GenBank/DDBJ databases">
        <title>Genome sequencing of Cutibacterium acnes KCOM 1315.</title>
        <authorList>
            <person name="Kook J.-K."/>
            <person name="Park S.-N."/>
            <person name="Lim Y.K."/>
        </authorList>
    </citation>
    <scope>NUCLEOTIDE SEQUENCE [LARGE SCALE GENOMIC DNA]</scope>
    <source>
        <strain evidence="1 4">KCOM 1315</strain>
    </source>
</reference>
<organism evidence="2 3">
    <name type="scientific">Cutibacterium acnes</name>
    <name type="common">Propionibacterium acnes</name>
    <dbReference type="NCBI Taxonomy" id="1747"/>
    <lineage>
        <taxon>Bacteria</taxon>
        <taxon>Bacillati</taxon>
        <taxon>Actinomycetota</taxon>
        <taxon>Actinomycetes</taxon>
        <taxon>Propionibacteriales</taxon>
        <taxon>Propionibacteriaceae</taxon>
        <taxon>Cutibacterium</taxon>
    </lineage>
</organism>
<sequence>MPVSAVGKVVECRYQPSRSSAPFHHPCPLILQFGPITSRYPVGKGRRFRAQSDFWSLSKEM</sequence>
<protein>
    <submittedName>
        <fullName evidence="2">Uncharacterized protein</fullName>
    </submittedName>
</protein>
<name>A0AA44U3J0_CUTAC</name>
<proteinExistence type="predicted"/>
<dbReference type="EMBL" id="LKVB01000008">
    <property type="protein sequence ID" value="PHJ26875.1"/>
    <property type="molecule type" value="Genomic_DNA"/>
</dbReference>
<gene>
    <name evidence="2" type="ORF">APS60_08630</name>
    <name evidence="1" type="ORF">DXN06_11665</name>
</gene>
<dbReference type="EMBL" id="CP031442">
    <property type="protein sequence ID" value="AXM07692.1"/>
    <property type="molecule type" value="Genomic_DNA"/>
</dbReference>
<accession>A0AA44U3J0</accession>
<dbReference type="AlphaFoldDB" id="A0AA44U3J0"/>